<feature type="binding site" evidence="10">
    <location>
        <position position="120"/>
    </location>
    <ligand>
        <name>substrate</name>
    </ligand>
</feature>
<dbReference type="Pfam" id="PF00232">
    <property type="entry name" value="Glyco_hydro_1"/>
    <property type="match status" value="1"/>
</dbReference>
<keyword evidence="6" id="KW-0119">Carbohydrate metabolism</keyword>
<sequence>MAGQFPADFVWGVSTSAYQIEGAVDADGRGRSIWDTFCAEPNRIANGETGEIACDHYHRYREDVALMADLGVGGYRFSVAWPRVQPTGSGPANAAGLDFYDRLVDELAAHGIAPMLTLYHWDTPQPVEDAGGWTVRDTAHRFADYAALVADRLGDRVAYWVTLNEPAMMTMLGYGVGVHAPGRQLLLDALPTAHHQLYGHGLAVAALRAAGVAGRIGIANNHTPVVPAGATPGTAPGPADLAAADAYDLLHNRLFADPVLLGRYPTAPAGFESLDELAADAEALAAIGAPLDFYGVNYYQPTRICAPGALAAELPPDLAGSLPPLPFGFAPFDAAVPRTGFGWPSVPHGLTDLLGDLTRRYGNRLPPLYVTENGASYPDEPAADGSVDDPARVEYLSGHVAAVAAARDAGVDVRGYFVWSLLDNFEWAAGYGQRFGLVHVDYPTQRRTPKSSYRWYRDLIAAHHPR</sequence>
<evidence type="ECO:0000256" key="12">
    <source>
        <dbReference type="RuleBase" id="RU361175"/>
    </source>
</evidence>
<evidence type="ECO:0000256" key="8">
    <source>
        <dbReference type="ARBA" id="ARBA00023326"/>
    </source>
</evidence>
<proteinExistence type="inferred from homology"/>
<keyword evidence="4 12" id="KW-0378">Hydrolase</keyword>
<keyword evidence="5" id="KW-0136">Cellulose degradation</keyword>
<dbReference type="Gene3D" id="3.20.20.80">
    <property type="entry name" value="Glycosidases"/>
    <property type="match status" value="1"/>
</dbReference>
<evidence type="ECO:0000313" key="14">
    <source>
        <dbReference type="Proteomes" id="UP000611640"/>
    </source>
</evidence>
<gene>
    <name evidence="13" type="primary">bglB</name>
    <name evidence="13" type="ORF">Athai_35170</name>
</gene>
<feature type="binding site" evidence="10">
    <location>
        <position position="164"/>
    </location>
    <ligand>
        <name>substrate</name>
    </ligand>
</feature>
<dbReference type="GO" id="GO:0030245">
    <property type="term" value="P:cellulose catabolic process"/>
    <property type="evidence" value="ECO:0007669"/>
    <property type="project" value="UniProtKB-KW"/>
</dbReference>
<feature type="binding site" evidence="10">
    <location>
        <position position="419"/>
    </location>
    <ligand>
        <name>substrate</name>
    </ligand>
</feature>
<keyword evidence="7 12" id="KW-0326">Glycosidase</keyword>
<keyword evidence="14" id="KW-1185">Reference proteome</keyword>
<comment type="similarity">
    <text evidence="2 12">Belongs to the glycosyl hydrolase 1 family.</text>
</comment>
<dbReference type="RefSeq" id="WP_203962442.1">
    <property type="nucleotide sequence ID" value="NZ_AP023355.1"/>
</dbReference>
<dbReference type="GO" id="GO:0005829">
    <property type="term" value="C:cytosol"/>
    <property type="evidence" value="ECO:0007669"/>
    <property type="project" value="TreeGrafter"/>
</dbReference>
<feature type="binding site" evidence="10">
    <location>
        <position position="299"/>
    </location>
    <ligand>
        <name>substrate</name>
    </ligand>
</feature>
<evidence type="ECO:0000256" key="9">
    <source>
        <dbReference type="PIRSR" id="PIRSR617736-1"/>
    </source>
</evidence>
<dbReference type="GO" id="GO:0008422">
    <property type="term" value="F:beta-glucosidase activity"/>
    <property type="evidence" value="ECO:0007669"/>
    <property type="project" value="UniProtKB-EC"/>
</dbReference>
<dbReference type="EMBL" id="AP023355">
    <property type="protein sequence ID" value="BCJ36014.1"/>
    <property type="molecule type" value="Genomic_DNA"/>
</dbReference>
<comment type="catalytic activity">
    <reaction evidence="1 12">
        <text>Hydrolysis of terminal, non-reducing beta-D-glucosyl residues with release of beta-D-glucose.</text>
        <dbReference type="EC" id="3.2.1.21"/>
    </reaction>
</comment>
<dbReference type="PROSITE" id="PS00653">
    <property type="entry name" value="GLYCOSYL_HYDROL_F1_2"/>
    <property type="match status" value="1"/>
</dbReference>
<evidence type="ECO:0000313" key="13">
    <source>
        <dbReference type="EMBL" id="BCJ36014.1"/>
    </source>
</evidence>
<organism evidence="13 14">
    <name type="scientific">Actinocatenispora thailandica</name>
    <dbReference type="NCBI Taxonomy" id="227318"/>
    <lineage>
        <taxon>Bacteria</taxon>
        <taxon>Bacillati</taxon>
        <taxon>Actinomycetota</taxon>
        <taxon>Actinomycetes</taxon>
        <taxon>Micromonosporales</taxon>
        <taxon>Micromonosporaceae</taxon>
        <taxon>Actinocatenispora</taxon>
    </lineage>
</organism>
<evidence type="ECO:0000256" key="11">
    <source>
        <dbReference type="PROSITE-ProRule" id="PRU10055"/>
    </source>
</evidence>
<feature type="binding site" evidence="10">
    <location>
        <position position="19"/>
    </location>
    <ligand>
        <name>substrate</name>
    </ligand>
</feature>
<evidence type="ECO:0000256" key="2">
    <source>
        <dbReference type="ARBA" id="ARBA00010838"/>
    </source>
</evidence>
<evidence type="ECO:0000256" key="3">
    <source>
        <dbReference type="ARBA" id="ARBA00012744"/>
    </source>
</evidence>
<dbReference type="NCBIfam" id="TIGR03356">
    <property type="entry name" value="BGL"/>
    <property type="match status" value="1"/>
</dbReference>
<evidence type="ECO:0000256" key="6">
    <source>
        <dbReference type="ARBA" id="ARBA00023277"/>
    </source>
</evidence>
<evidence type="ECO:0000256" key="5">
    <source>
        <dbReference type="ARBA" id="ARBA00023001"/>
    </source>
</evidence>
<evidence type="ECO:0000256" key="4">
    <source>
        <dbReference type="ARBA" id="ARBA00022801"/>
    </source>
</evidence>
<dbReference type="InterPro" id="IPR017853">
    <property type="entry name" value="GH"/>
</dbReference>
<dbReference type="InterPro" id="IPR033132">
    <property type="entry name" value="GH_1_N_CS"/>
</dbReference>
<protein>
    <recommendedName>
        <fullName evidence="3 12">Beta-glucosidase</fullName>
        <ecNumber evidence="3 12">3.2.1.21</ecNumber>
    </recommendedName>
</protein>
<name>A0A7R7DQM4_9ACTN</name>
<dbReference type="InterPro" id="IPR017736">
    <property type="entry name" value="Glyco_hydro_1_beta-glucosidase"/>
</dbReference>
<dbReference type="InterPro" id="IPR001360">
    <property type="entry name" value="Glyco_hydro_1"/>
</dbReference>
<evidence type="ECO:0000256" key="1">
    <source>
        <dbReference type="ARBA" id="ARBA00000448"/>
    </source>
</evidence>
<feature type="binding site" evidence="10">
    <location>
        <begin position="426"/>
        <end position="427"/>
    </location>
    <ligand>
        <name>substrate</name>
    </ligand>
</feature>
<dbReference type="AlphaFoldDB" id="A0A7R7DQM4"/>
<dbReference type="InterPro" id="IPR018120">
    <property type="entry name" value="Glyco_hydro_1_AS"/>
</dbReference>
<dbReference type="SUPFAM" id="SSF51445">
    <property type="entry name" value="(Trans)glycosidases"/>
    <property type="match status" value="1"/>
</dbReference>
<dbReference type="PANTHER" id="PTHR10353">
    <property type="entry name" value="GLYCOSYL HYDROLASE"/>
    <property type="match status" value="1"/>
</dbReference>
<dbReference type="FunFam" id="3.20.20.80:FF:000004">
    <property type="entry name" value="Beta-glucosidase 6-phospho-beta-glucosidase"/>
    <property type="match status" value="1"/>
</dbReference>
<dbReference type="PRINTS" id="PR00131">
    <property type="entry name" value="GLHYDRLASE1"/>
</dbReference>
<feature type="active site" description="Proton donor" evidence="9">
    <location>
        <position position="165"/>
    </location>
</feature>
<dbReference type="PROSITE" id="PS00572">
    <property type="entry name" value="GLYCOSYL_HYDROL_F1_1"/>
    <property type="match status" value="1"/>
</dbReference>
<dbReference type="KEGG" id="atl:Athai_35170"/>
<dbReference type="EC" id="3.2.1.21" evidence="3 12"/>
<reference evidence="13 14" key="1">
    <citation type="submission" date="2020-08" db="EMBL/GenBank/DDBJ databases">
        <title>Whole genome shotgun sequence of Actinocatenispora thailandica NBRC 105041.</title>
        <authorList>
            <person name="Komaki H."/>
            <person name="Tamura T."/>
        </authorList>
    </citation>
    <scope>NUCLEOTIDE SEQUENCE [LARGE SCALE GENOMIC DNA]</scope>
    <source>
        <strain evidence="13 14">NBRC 105041</strain>
    </source>
</reference>
<evidence type="ECO:0000256" key="10">
    <source>
        <dbReference type="PIRSR" id="PIRSR617736-2"/>
    </source>
</evidence>
<feature type="active site" description="Nucleophile" evidence="9 11">
    <location>
        <position position="372"/>
    </location>
</feature>
<keyword evidence="8" id="KW-0624">Polysaccharide degradation</keyword>
<dbReference type="PANTHER" id="PTHR10353:SF36">
    <property type="entry name" value="LP05116P"/>
    <property type="match status" value="1"/>
</dbReference>
<dbReference type="Proteomes" id="UP000611640">
    <property type="component" value="Chromosome"/>
</dbReference>
<evidence type="ECO:0000256" key="7">
    <source>
        <dbReference type="ARBA" id="ARBA00023295"/>
    </source>
</evidence>
<accession>A0A7R7DQM4</accession>